<organism evidence="9 10">
    <name type="scientific">Leptotrombidium deliense</name>
    <dbReference type="NCBI Taxonomy" id="299467"/>
    <lineage>
        <taxon>Eukaryota</taxon>
        <taxon>Metazoa</taxon>
        <taxon>Ecdysozoa</taxon>
        <taxon>Arthropoda</taxon>
        <taxon>Chelicerata</taxon>
        <taxon>Arachnida</taxon>
        <taxon>Acari</taxon>
        <taxon>Acariformes</taxon>
        <taxon>Trombidiformes</taxon>
        <taxon>Prostigmata</taxon>
        <taxon>Anystina</taxon>
        <taxon>Parasitengona</taxon>
        <taxon>Trombiculoidea</taxon>
        <taxon>Trombiculidae</taxon>
        <taxon>Leptotrombidium</taxon>
    </lineage>
</organism>
<evidence type="ECO:0000313" key="9">
    <source>
        <dbReference type="EMBL" id="RWS30657.1"/>
    </source>
</evidence>
<dbReference type="Proteomes" id="UP000288716">
    <property type="component" value="Unassembled WGS sequence"/>
</dbReference>
<evidence type="ECO:0000256" key="3">
    <source>
        <dbReference type="ARBA" id="ARBA00007073"/>
    </source>
</evidence>
<dbReference type="GO" id="GO:0000408">
    <property type="term" value="C:EKC/KEOPS complex"/>
    <property type="evidence" value="ECO:0007669"/>
    <property type="project" value="TreeGrafter"/>
</dbReference>
<comment type="similarity">
    <text evidence="3">Belongs to the CTAG/PCC1 family.</text>
</comment>
<evidence type="ECO:0000256" key="4">
    <source>
        <dbReference type="ARBA" id="ARBA00022490"/>
    </source>
</evidence>
<dbReference type="OrthoDB" id="10025739at2759"/>
<gene>
    <name evidence="9" type="ORF">B4U80_05079</name>
</gene>
<dbReference type="GO" id="GO:0005737">
    <property type="term" value="C:cytoplasm"/>
    <property type="evidence" value="ECO:0007669"/>
    <property type="project" value="UniProtKB-SubCell"/>
</dbReference>
<keyword evidence="10" id="KW-1185">Reference proteome</keyword>
<evidence type="ECO:0000256" key="2">
    <source>
        <dbReference type="ARBA" id="ARBA00004496"/>
    </source>
</evidence>
<evidence type="ECO:0000256" key="5">
    <source>
        <dbReference type="ARBA" id="ARBA00022694"/>
    </source>
</evidence>
<dbReference type="VEuPathDB" id="VectorBase:LDEU001381"/>
<dbReference type="GO" id="GO:0008033">
    <property type="term" value="P:tRNA processing"/>
    <property type="evidence" value="ECO:0007669"/>
    <property type="project" value="UniProtKB-KW"/>
</dbReference>
<evidence type="ECO:0000256" key="6">
    <source>
        <dbReference type="ARBA" id="ARBA00023242"/>
    </source>
</evidence>
<dbReference type="PANTHER" id="PTHR31283:SF5">
    <property type="entry name" value="EKC_KEOPS COMPLEX SUBUNIT LAGE3"/>
    <property type="match status" value="1"/>
</dbReference>
<comment type="subcellular location">
    <subcellularLocation>
        <location evidence="2">Cytoplasm</location>
    </subcellularLocation>
    <subcellularLocation>
        <location evidence="1">Nucleus</location>
    </subcellularLocation>
</comment>
<keyword evidence="6" id="KW-0539">Nucleus</keyword>
<dbReference type="InterPro" id="IPR015419">
    <property type="entry name" value="CTAG/Pcc1"/>
</dbReference>
<sequence length="84" mass="9787">MNARQFRCELLLPFADCEEASVAYNTLRVDTEPQRSITQRILKVDNEKLLVSFVSSEARNLRTSVNSFFELYLLVVETIQKFKL</sequence>
<evidence type="ECO:0000313" key="10">
    <source>
        <dbReference type="Proteomes" id="UP000288716"/>
    </source>
</evidence>
<dbReference type="Pfam" id="PF09341">
    <property type="entry name" value="Pcc1"/>
    <property type="match status" value="1"/>
</dbReference>
<dbReference type="GO" id="GO:0005634">
    <property type="term" value="C:nucleus"/>
    <property type="evidence" value="ECO:0007669"/>
    <property type="project" value="UniProtKB-SubCell"/>
</dbReference>
<keyword evidence="5" id="KW-0819">tRNA processing</keyword>
<evidence type="ECO:0000256" key="1">
    <source>
        <dbReference type="ARBA" id="ARBA00004123"/>
    </source>
</evidence>
<comment type="function">
    <text evidence="7">Component of the EKC/KEOPS complex that is required for the formation of a threonylcarbamoyl group on adenosine at position 37 (t(6)A37) in tRNAs that read codons beginning with adenine. The complex is probably involved in the transfer of the threonylcarbamoyl moiety of threonylcarbamoyl-AMP (TC-AMP) to the N6 group of A37. LAGE3 functions as a dimerization module for the complex.</text>
</comment>
<comment type="caution">
    <text evidence="9">The sequence shown here is derived from an EMBL/GenBank/DDBJ whole genome shotgun (WGS) entry which is preliminary data.</text>
</comment>
<evidence type="ECO:0000256" key="7">
    <source>
        <dbReference type="ARBA" id="ARBA00053047"/>
    </source>
</evidence>
<dbReference type="GO" id="GO:0070525">
    <property type="term" value="P:tRNA threonylcarbamoyladenosine metabolic process"/>
    <property type="evidence" value="ECO:0007669"/>
    <property type="project" value="TreeGrafter"/>
</dbReference>
<dbReference type="EMBL" id="NCKV01000427">
    <property type="protein sequence ID" value="RWS30657.1"/>
    <property type="molecule type" value="Genomic_DNA"/>
</dbReference>
<dbReference type="AlphaFoldDB" id="A0A443ST08"/>
<name>A0A443ST08_9ACAR</name>
<reference evidence="9 10" key="1">
    <citation type="journal article" date="2018" name="Gigascience">
        <title>Genomes of trombidid mites reveal novel predicted allergens and laterally-transferred genes associated with secondary metabolism.</title>
        <authorList>
            <person name="Dong X."/>
            <person name="Chaisiri K."/>
            <person name="Xia D."/>
            <person name="Armstrong S.D."/>
            <person name="Fang Y."/>
            <person name="Donnelly M.J."/>
            <person name="Kadowaki T."/>
            <person name="McGarry J.W."/>
            <person name="Darby A.C."/>
            <person name="Makepeace B.L."/>
        </authorList>
    </citation>
    <scope>NUCLEOTIDE SEQUENCE [LARGE SCALE GENOMIC DNA]</scope>
    <source>
        <strain evidence="9">UoL-UT</strain>
    </source>
</reference>
<protein>
    <recommendedName>
        <fullName evidence="8">L antigen family member 3</fullName>
    </recommendedName>
</protein>
<accession>A0A443ST08</accession>
<dbReference type="Gene3D" id="3.30.310.50">
    <property type="entry name" value="Alpha-D-phosphohexomutase, C-terminal domain"/>
    <property type="match status" value="1"/>
</dbReference>
<dbReference type="FunFam" id="3.30.310.50:FF:000005">
    <property type="entry name" value="L antigen family member 3"/>
    <property type="match status" value="1"/>
</dbReference>
<dbReference type="PANTHER" id="PTHR31283">
    <property type="entry name" value="EKC/KEOPS COMPLEX SUBUNIT PCC1 FAMILY MEMBER"/>
    <property type="match status" value="1"/>
</dbReference>
<evidence type="ECO:0000256" key="8">
    <source>
        <dbReference type="ARBA" id="ARBA00076355"/>
    </source>
</evidence>
<keyword evidence="4" id="KW-0963">Cytoplasm</keyword>
<proteinExistence type="inferred from homology"/>